<keyword evidence="4 7" id="KW-0732">Signal</keyword>
<keyword evidence="6" id="KW-0325">Glycoprotein</keyword>
<evidence type="ECO:0000256" key="5">
    <source>
        <dbReference type="ARBA" id="ARBA00022801"/>
    </source>
</evidence>
<sequence length="480" mass="53412">MFLPFILLLAILSARAFQFPFPKPAVDPQFETSSGGLATLADEYTTFHHTYFPSYAVRIKRTPPEFCDPTTSTYTGYIDVSPARHLFFYFFESRSDPDTDDVILWTNGGPGGSSSLGLFMELGPCRLINGTTTRVNPYAWNERANLIFIDQPIGVGFSYADHGESVASTEDSAQDIVAFLTIFFENFPKLRGRVLHLAGESYGGRYIPAFAAAIYDSNKKLNLSGLTPINLKSILIGNGFMDMYTMTPSYYDFMCTPTSVEPFVDIATCVGLKTAMPRCIKWYKESCLDSLDLISCQAAMSFCNDLTGNAMLATGRNPNDVSKRCDGPSPASVCYPIAKDINEYLNRPEIRKLLGVSPKLDNIPYTQINLTVNAAFKANVDYPRDRGVRVLLYAGTYDAVCNWIGIQRLAESLEWTNATAFSEQQSKPWILKTDMMKAGTLKSFGGLTFLAIDGAGHMVPYDKPVESLDMLNRWIHEEEF</sequence>
<dbReference type="EMBL" id="KV428051">
    <property type="protein sequence ID" value="KZT39095.1"/>
    <property type="molecule type" value="Genomic_DNA"/>
</dbReference>
<dbReference type="EC" id="3.4.16.-" evidence="7"/>
<dbReference type="PROSITE" id="PS00560">
    <property type="entry name" value="CARBOXYPEPT_SER_HIS"/>
    <property type="match status" value="1"/>
</dbReference>
<proteinExistence type="inferred from homology"/>
<evidence type="ECO:0000256" key="6">
    <source>
        <dbReference type="ARBA" id="ARBA00023180"/>
    </source>
</evidence>
<evidence type="ECO:0000256" key="1">
    <source>
        <dbReference type="ARBA" id="ARBA00009431"/>
    </source>
</evidence>
<dbReference type="Proteomes" id="UP000076798">
    <property type="component" value="Unassembled WGS sequence"/>
</dbReference>
<dbReference type="OrthoDB" id="443318at2759"/>
<dbReference type="GO" id="GO:0006508">
    <property type="term" value="P:proteolysis"/>
    <property type="evidence" value="ECO:0007669"/>
    <property type="project" value="UniProtKB-KW"/>
</dbReference>
<dbReference type="GO" id="GO:0000324">
    <property type="term" value="C:fungal-type vacuole"/>
    <property type="evidence" value="ECO:0007669"/>
    <property type="project" value="TreeGrafter"/>
</dbReference>
<feature type="chain" id="PRO_5007748758" description="Carboxypeptidase" evidence="7">
    <location>
        <begin position="17"/>
        <end position="480"/>
    </location>
</feature>
<evidence type="ECO:0000256" key="7">
    <source>
        <dbReference type="RuleBase" id="RU361156"/>
    </source>
</evidence>
<dbReference type="InterPro" id="IPR001563">
    <property type="entry name" value="Peptidase_S10"/>
</dbReference>
<keyword evidence="5 7" id="KW-0378">Hydrolase</keyword>
<reference evidence="8 9" key="1">
    <citation type="journal article" date="2016" name="Mol. Biol. Evol.">
        <title>Comparative Genomics of Early-Diverging Mushroom-Forming Fungi Provides Insights into the Origins of Lignocellulose Decay Capabilities.</title>
        <authorList>
            <person name="Nagy L.G."/>
            <person name="Riley R."/>
            <person name="Tritt A."/>
            <person name="Adam C."/>
            <person name="Daum C."/>
            <person name="Floudas D."/>
            <person name="Sun H."/>
            <person name="Yadav J.S."/>
            <person name="Pangilinan J."/>
            <person name="Larsson K.H."/>
            <person name="Matsuura K."/>
            <person name="Barry K."/>
            <person name="Labutti K."/>
            <person name="Kuo R."/>
            <person name="Ohm R.A."/>
            <person name="Bhattacharya S.S."/>
            <person name="Shirouzu T."/>
            <person name="Yoshinaga Y."/>
            <person name="Martin F.M."/>
            <person name="Grigoriev I.V."/>
            <person name="Hibbett D.S."/>
        </authorList>
    </citation>
    <scope>NUCLEOTIDE SEQUENCE [LARGE SCALE GENOMIC DNA]</scope>
    <source>
        <strain evidence="8 9">HHB10207 ss-3</strain>
    </source>
</reference>
<evidence type="ECO:0000256" key="4">
    <source>
        <dbReference type="ARBA" id="ARBA00022729"/>
    </source>
</evidence>
<keyword evidence="3 7" id="KW-0645">Protease</keyword>
<dbReference type="Gene3D" id="1.10.287.410">
    <property type="match status" value="1"/>
</dbReference>
<dbReference type="PRINTS" id="PR00724">
    <property type="entry name" value="CRBOXYPTASEC"/>
</dbReference>
<dbReference type="PANTHER" id="PTHR11802:SF113">
    <property type="entry name" value="SERINE CARBOXYPEPTIDASE CTSA-4.1"/>
    <property type="match status" value="1"/>
</dbReference>
<dbReference type="AlphaFoldDB" id="A0A166E0S3"/>
<evidence type="ECO:0000256" key="3">
    <source>
        <dbReference type="ARBA" id="ARBA00022670"/>
    </source>
</evidence>
<dbReference type="InterPro" id="IPR018202">
    <property type="entry name" value="Ser_caboxypep_ser_AS"/>
</dbReference>
<dbReference type="STRING" id="1314776.A0A166E0S3"/>
<dbReference type="GO" id="GO:0004185">
    <property type="term" value="F:serine-type carboxypeptidase activity"/>
    <property type="evidence" value="ECO:0007669"/>
    <property type="project" value="UniProtKB-UniRule"/>
</dbReference>
<gene>
    <name evidence="8" type="ORF">SISSUDRAFT_1020593</name>
</gene>
<evidence type="ECO:0000313" key="9">
    <source>
        <dbReference type="Proteomes" id="UP000076798"/>
    </source>
</evidence>
<dbReference type="PROSITE" id="PS00131">
    <property type="entry name" value="CARBOXYPEPT_SER_SER"/>
    <property type="match status" value="1"/>
</dbReference>
<name>A0A166E0S3_9AGAM</name>
<evidence type="ECO:0000256" key="2">
    <source>
        <dbReference type="ARBA" id="ARBA00022645"/>
    </source>
</evidence>
<evidence type="ECO:0000313" key="8">
    <source>
        <dbReference type="EMBL" id="KZT39095.1"/>
    </source>
</evidence>
<keyword evidence="9" id="KW-1185">Reference proteome</keyword>
<accession>A0A166E0S3</accession>
<protein>
    <recommendedName>
        <fullName evidence="7">Carboxypeptidase</fullName>
        <ecNumber evidence="7">3.4.16.-</ecNumber>
    </recommendedName>
</protein>
<dbReference type="SUPFAM" id="SSF53474">
    <property type="entry name" value="alpha/beta-Hydrolases"/>
    <property type="match status" value="1"/>
</dbReference>
<dbReference type="InterPro" id="IPR033124">
    <property type="entry name" value="Ser_caboxypep_his_AS"/>
</dbReference>
<keyword evidence="2 7" id="KW-0121">Carboxypeptidase</keyword>
<organism evidence="8 9">
    <name type="scientific">Sistotremastrum suecicum HHB10207 ss-3</name>
    <dbReference type="NCBI Taxonomy" id="1314776"/>
    <lineage>
        <taxon>Eukaryota</taxon>
        <taxon>Fungi</taxon>
        <taxon>Dikarya</taxon>
        <taxon>Basidiomycota</taxon>
        <taxon>Agaricomycotina</taxon>
        <taxon>Agaricomycetes</taxon>
        <taxon>Sistotremastrales</taxon>
        <taxon>Sistotremastraceae</taxon>
        <taxon>Sistotremastrum</taxon>
    </lineage>
</organism>
<comment type="similarity">
    <text evidence="1 7">Belongs to the peptidase S10 family.</text>
</comment>
<feature type="signal peptide" evidence="7">
    <location>
        <begin position="1"/>
        <end position="16"/>
    </location>
</feature>
<dbReference type="Pfam" id="PF00450">
    <property type="entry name" value="Peptidase_S10"/>
    <property type="match status" value="1"/>
</dbReference>
<dbReference type="PANTHER" id="PTHR11802">
    <property type="entry name" value="SERINE PROTEASE FAMILY S10 SERINE CARBOXYPEPTIDASE"/>
    <property type="match status" value="1"/>
</dbReference>
<dbReference type="InterPro" id="IPR029058">
    <property type="entry name" value="AB_hydrolase_fold"/>
</dbReference>
<dbReference type="Gene3D" id="3.40.50.1820">
    <property type="entry name" value="alpha/beta hydrolase"/>
    <property type="match status" value="1"/>
</dbReference>